<dbReference type="InterPro" id="IPR029058">
    <property type="entry name" value="AB_hydrolase_fold"/>
</dbReference>
<protein>
    <recommendedName>
        <fullName evidence="2">Alpha/beta hydrolase fold-3 domain-containing protein</fullName>
    </recommendedName>
</protein>
<accession>A0ABN9T1E8</accession>
<feature type="region of interest" description="Disordered" evidence="1">
    <location>
        <begin position="18"/>
        <end position="51"/>
    </location>
</feature>
<sequence length="222" mass="24017">MVRQAPMLCCRSYSSPFPQGRFSSPSRLLTAPRPREGSPQAGPGPPLPPRRDILARRAHVRAVALPGQIALRADTPVFAVDYRKPPDFAFPAPGEDVLHAYGALRGGRRAEQVFLGGDTPGGTWPSQPRGGSRAWAAAPQMGWSCCRPGWTCLGGVQLGLLAQEPRHRFHLPASGGEPCADLLSERRPDGRASLSWPRDEVAKLVPSDALGLRRLRELPLTD</sequence>
<evidence type="ECO:0000313" key="4">
    <source>
        <dbReference type="Proteomes" id="UP001189429"/>
    </source>
</evidence>
<feature type="compositionally biased region" description="Polar residues" evidence="1">
    <location>
        <begin position="18"/>
        <end position="27"/>
    </location>
</feature>
<evidence type="ECO:0000313" key="3">
    <source>
        <dbReference type="EMBL" id="CAK0838761.1"/>
    </source>
</evidence>
<evidence type="ECO:0000259" key="2">
    <source>
        <dbReference type="Pfam" id="PF07859"/>
    </source>
</evidence>
<dbReference type="Pfam" id="PF07859">
    <property type="entry name" value="Abhydrolase_3"/>
    <property type="match status" value="1"/>
</dbReference>
<evidence type="ECO:0000256" key="1">
    <source>
        <dbReference type="SAM" id="MobiDB-lite"/>
    </source>
</evidence>
<dbReference type="EMBL" id="CAUYUJ010014247">
    <property type="protein sequence ID" value="CAK0838761.1"/>
    <property type="molecule type" value="Genomic_DNA"/>
</dbReference>
<feature type="domain" description="Alpha/beta hydrolase fold-3" evidence="2">
    <location>
        <begin position="66"/>
        <end position="123"/>
    </location>
</feature>
<name>A0ABN9T1E8_9DINO</name>
<gene>
    <name evidence="3" type="ORF">PCOR1329_LOCUS34629</name>
</gene>
<dbReference type="InterPro" id="IPR013094">
    <property type="entry name" value="AB_hydrolase_3"/>
</dbReference>
<keyword evidence="4" id="KW-1185">Reference proteome</keyword>
<proteinExistence type="predicted"/>
<dbReference type="Proteomes" id="UP001189429">
    <property type="component" value="Unassembled WGS sequence"/>
</dbReference>
<dbReference type="Gene3D" id="3.40.50.1820">
    <property type="entry name" value="alpha/beta hydrolase"/>
    <property type="match status" value="1"/>
</dbReference>
<organism evidence="3 4">
    <name type="scientific">Prorocentrum cordatum</name>
    <dbReference type="NCBI Taxonomy" id="2364126"/>
    <lineage>
        <taxon>Eukaryota</taxon>
        <taxon>Sar</taxon>
        <taxon>Alveolata</taxon>
        <taxon>Dinophyceae</taxon>
        <taxon>Prorocentrales</taxon>
        <taxon>Prorocentraceae</taxon>
        <taxon>Prorocentrum</taxon>
    </lineage>
</organism>
<reference evidence="3" key="1">
    <citation type="submission" date="2023-10" db="EMBL/GenBank/DDBJ databases">
        <authorList>
            <person name="Chen Y."/>
            <person name="Shah S."/>
            <person name="Dougan E. K."/>
            <person name="Thang M."/>
            <person name="Chan C."/>
        </authorList>
    </citation>
    <scope>NUCLEOTIDE SEQUENCE [LARGE SCALE GENOMIC DNA]</scope>
</reference>
<comment type="caution">
    <text evidence="3">The sequence shown here is derived from an EMBL/GenBank/DDBJ whole genome shotgun (WGS) entry which is preliminary data.</text>
</comment>
<dbReference type="SUPFAM" id="SSF53474">
    <property type="entry name" value="alpha/beta-Hydrolases"/>
    <property type="match status" value="1"/>
</dbReference>